<dbReference type="EMBL" id="QLOE01000017">
    <property type="protein sequence ID" value="RAO78453.1"/>
    <property type="molecule type" value="Genomic_DNA"/>
</dbReference>
<evidence type="ECO:0000313" key="1">
    <source>
        <dbReference type="EMBL" id="RAO78453.1"/>
    </source>
</evidence>
<organism evidence="1 2">
    <name type="scientific">Methanothermobacter tenebrarum</name>
    <dbReference type="NCBI Taxonomy" id="680118"/>
    <lineage>
        <taxon>Archaea</taxon>
        <taxon>Methanobacteriati</taxon>
        <taxon>Methanobacteriota</taxon>
        <taxon>Methanomada group</taxon>
        <taxon>Methanobacteria</taxon>
        <taxon>Methanobacteriales</taxon>
        <taxon>Methanobacteriaceae</taxon>
        <taxon>Methanothermobacter</taxon>
    </lineage>
</organism>
<dbReference type="Proteomes" id="UP000249782">
    <property type="component" value="Unassembled WGS sequence"/>
</dbReference>
<dbReference type="GeneID" id="95969382"/>
<evidence type="ECO:0000313" key="2">
    <source>
        <dbReference type="Proteomes" id="UP000249782"/>
    </source>
</evidence>
<keyword evidence="2" id="KW-1185">Reference proteome</keyword>
<dbReference type="RefSeq" id="WP_112094552.1">
    <property type="nucleotide sequence ID" value="NZ_QLOE01000017.1"/>
</dbReference>
<reference evidence="1 2" key="1">
    <citation type="submission" date="2018-06" db="EMBL/GenBank/DDBJ databases">
        <title>Draft genome sequence of hyperthermophilic methanogen Methanothermobacter tenebrarum sp. MCM-B 1447.</title>
        <authorList>
            <person name="Pore S.D."/>
            <person name="Dagar S."/>
            <person name="Dhakephalkar P.K."/>
        </authorList>
    </citation>
    <scope>NUCLEOTIDE SEQUENCE [LARGE SCALE GENOMIC DNA]</scope>
    <source>
        <strain evidence="1 2">MCM B 1447</strain>
    </source>
</reference>
<accession>A0A328PBI7</accession>
<sequence>MAAYATTIAYTSLQNITDDIKKFIIEHQTYIPKDIIDILLTVFGYVSKGGAGAILGSIGFCMWFGDKILSFRDYYLPKEYWKYISYHRSWYDGYELRCYVGEDHCIHYIEIPKNPDGSLRWDEAVYI</sequence>
<comment type="caution">
    <text evidence="1">The sequence shown here is derived from an EMBL/GenBank/DDBJ whole genome shotgun (WGS) entry which is preliminary data.</text>
</comment>
<gene>
    <name evidence="1" type="ORF">DPC56_08030</name>
</gene>
<dbReference type="AlphaFoldDB" id="A0A328PBI7"/>
<name>A0A328PBI7_9EURY</name>
<proteinExistence type="predicted"/>
<protein>
    <submittedName>
        <fullName evidence="1">Uncharacterized protein</fullName>
    </submittedName>
</protein>